<feature type="compositionally biased region" description="Polar residues" evidence="1">
    <location>
        <begin position="1"/>
        <end position="18"/>
    </location>
</feature>
<dbReference type="AlphaFoldDB" id="A0A0A9AAL4"/>
<accession>A0A0A9AAL4</accession>
<proteinExistence type="predicted"/>
<organism evidence="2">
    <name type="scientific">Arundo donax</name>
    <name type="common">Giant reed</name>
    <name type="synonym">Donax arundinaceus</name>
    <dbReference type="NCBI Taxonomy" id="35708"/>
    <lineage>
        <taxon>Eukaryota</taxon>
        <taxon>Viridiplantae</taxon>
        <taxon>Streptophyta</taxon>
        <taxon>Embryophyta</taxon>
        <taxon>Tracheophyta</taxon>
        <taxon>Spermatophyta</taxon>
        <taxon>Magnoliopsida</taxon>
        <taxon>Liliopsida</taxon>
        <taxon>Poales</taxon>
        <taxon>Poaceae</taxon>
        <taxon>PACMAD clade</taxon>
        <taxon>Arundinoideae</taxon>
        <taxon>Arundineae</taxon>
        <taxon>Arundo</taxon>
    </lineage>
</organism>
<protein>
    <submittedName>
        <fullName evidence="2">Uncharacterized protein</fullName>
    </submittedName>
</protein>
<reference evidence="2" key="1">
    <citation type="submission" date="2014-09" db="EMBL/GenBank/DDBJ databases">
        <authorList>
            <person name="Magalhaes I.L.F."/>
            <person name="Oliveira U."/>
            <person name="Santos F.R."/>
            <person name="Vidigal T.H.D.A."/>
            <person name="Brescovit A.D."/>
            <person name="Santos A.J."/>
        </authorList>
    </citation>
    <scope>NUCLEOTIDE SEQUENCE</scope>
    <source>
        <tissue evidence="2">Shoot tissue taken approximately 20 cm above the soil surface</tissue>
    </source>
</reference>
<name>A0A0A9AAL4_ARUDO</name>
<feature type="region of interest" description="Disordered" evidence="1">
    <location>
        <begin position="1"/>
        <end position="51"/>
    </location>
</feature>
<evidence type="ECO:0000256" key="1">
    <source>
        <dbReference type="SAM" id="MobiDB-lite"/>
    </source>
</evidence>
<dbReference type="EMBL" id="GBRH01250902">
    <property type="protein sequence ID" value="JAD46993.1"/>
    <property type="molecule type" value="Transcribed_RNA"/>
</dbReference>
<reference evidence="2" key="2">
    <citation type="journal article" date="2015" name="Data Brief">
        <title>Shoot transcriptome of the giant reed, Arundo donax.</title>
        <authorList>
            <person name="Barrero R.A."/>
            <person name="Guerrero F.D."/>
            <person name="Moolhuijzen P."/>
            <person name="Goolsby J.A."/>
            <person name="Tidwell J."/>
            <person name="Bellgard S.E."/>
            <person name="Bellgard M.I."/>
        </authorList>
    </citation>
    <scope>NUCLEOTIDE SEQUENCE</scope>
    <source>
        <tissue evidence="2">Shoot tissue taken approximately 20 cm above the soil surface</tissue>
    </source>
</reference>
<sequence length="51" mass="5311">MSTLSSESTFCEETQNLDLPSRRSPKGSPERRGGVLSVVEATGGDTVGANV</sequence>
<evidence type="ECO:0000313" key="2">
    <source>
        <dbReference type="EMBL" id="JAD46993.1"/>
    </source>
</evidence>